<evidence type="ECO:0000256" key="1">
    <source>
        <dbReference type="SAM" id="MobiDB-lite"/>
    </source>
</evidence>
<evidence type="ECO:0000313" key="3">
    <source>
        <dbReference type="Proteomes" id="UP000485058"/>
    </source>
</evidence>
<protein>
    <submittedName>
        <fullName evidence="2">Uncharacterized protein</fullName>
    </submittedName>
</protein>
<dbReference type="Proteomes" id="UP000485058">
    <property type="component" value="Unassembled WGS sequence"/>
</dbReference>
<keyword evidence="3" id="KW-1185">Reference proteome</keyword>
<dbReference type="EMBL" id="BLLF01000074">
    <property type="protein sequence ID" value="GFH07100.1"/>
    <property type="molecule type" value="Genomic_DNA"/>
</dbReference>
<name>A0A699YAB9_HAELA</name>
<organism evidence="2 3">
    <name type="scientific">Haematococcus lacustris</name>
    <name type="common">Green alga</name>
    <name type="synonym">Haematococcus pluvialis</name>
    <dbReference type="NCBI Taxonomy" id="44745"/>
    <lineage>
        <taxon>Eukaryota</taxon>
        <taxon>Viridiplantae</taxon>
        <taxon>Chlorophyta</taxon>
        <taxon>core chlorophytes</taxon>
        <taxon>Chlorophyceae</taxon>
        <taxon>CS clade</taxon>
        <taxon>Chlamydomonadales</taxon>
        <taxon>Haematococcaceae</taxon>
        <taxon>Haematococcus</taxon>
    </lineage>
</organism>
<feature type="region of interest" description="Disordered" evidence="1">
    <location>
        <begin position="135"/>
        <end position="156"/>
    </location>
</feature>
<reference evidence="2 3" key="1">
    <citation type="submission" date="2020-02" db="EMBL/GenBank/DDBJ databases">
        <title>Draft genome sequence of Haematococcus lacustris strain NIES-144.</title>
        <authorList>
            <person name="Morimoto D."/>
            <person name="Nakagawa S."/>
            <person name="Yoshida T."/>
            <person name="Sawayama S."/>
        </authorList>
    </citation>
    <scope>NUCLEOTIDE SEQUENCE [LARGE SCALE GENOMIC DNA]</scope>
    <source>
        <strain evidence="2 3">NIES-144</strain>
    </source>
</reference>
<sequence length="170" mass="18542">MEDRAQLVGDAVGDLHAAISTAQSLFKVASNAPDQSMSSIEMKRAAYFKCTQALRTKLSCLLAISEQEAVTARNEKPDDQAVAALQQRASELRTKVRDAAELEKSLIDQLRSMLDAMANWDNYKKQLDQVAGVPPPISRLPPQQQTRQQQAAGRGRWVVTPRAVPAAAGT</sequence>
<dbReference type="AlphaFoldDB" id="A0A699YAB9"/>
<comment type="caution">
    <text evidence="2">The sequence shown here is derived from an EMBL/GenBank/DDBJ whole genome shotgun (WGS) entry which is preliminary data.</text>
</comment>
<evidence type="ECO:0000313" key="2">
    <source>
        <dbReference type="EMBL" id="GFH07100.1"/>
    </source>
</evidence>
<accession>A0A699YAB9</accession>
<gene>
    <name evidence="2" type="ORF">HaLaN_01853</name>
</gene>
<feature type="compositionally biased region" description="Low complexity" evidence="1">
    <location>
        <begin position="143"/>
        <end position="156"/>
    </location>
</feature>
<proteinExistence type="predicted"/>